<keyword evidence="2" id="KW-1185">Reference proteome</keyword>
<dbReference type="AlphaFoldDB" id="A0A2I0HJN7"/>
<evidence type="ECO:0000313" key="1">
    <source>
        <dbReference type="EMBL" id="PKI31922.1"/>
    </source>
</evidence>
<dbReference type="EMBL" id="PGOL01008205">
    <property type="protein sequence ID" value="PKI31922.1"/>
    <property type="molecule type" value="Genomic_DNA"/>
</dbReference>
<protein>
    <submittedName>
        <fullName evidence="1">Uncharacterized protein</fullName>
    </submittedName>
</protein>
<reference evidence="1 2" key="1">
    <citation type="submission" date="2017-11" db="EMBL/GenBank/DDBJ databases">
        <title>De-novo sequencing of pomegranate (Punica granatum L.) genome.</title>
        <authorList>
            <person name="Akparov Z."/>
            <person name="Amiraslanov A."/>
            <person name="Hajiyeva S."/>
            <person name="Abbasov M."/>
            <person name="Kaur K."/>
            <person name="Hamwieh A."/>
            <person name="Solovyev V."/>
            <person name="Salamov A."/>
            <person name="Braich B."/>
            <person name="Kosarev P."/>
            <person name="Mahmoud A."/>
            <person name="Hajiyev E."/>
            <person name="Babayeva S."/>
            <person name="Izzatullayeva V."/>
            <person name="Mammadov A."/>
            <person name="Mammadov A."/>
            <person name="Sharifova S."/>
            <person name="Ojaghi J."/>
            <person name="Eynullazada K."/>
            <person name="Bayramov B."/>
            <person name="Abdulazimova A."/>
            <person name="Shahmuradov I."/>
        </authorList>
    </citation>
    <scope>NUCLEOTIDE SEQUENCE [LARGE SCALE GENOMIC DNA]</scope>
    <source>
        <strain evidence="2">cv. AG2017</strain>
        <tissue evidence="1">Leaf</tissue>
    </source>
</reference>
<proteinExistence type="predicted"/>
<dbReference type="Proteomes" id="UP000233551">
    <property type="component" value="Unassembled WGS sequence"/>
</dbReference>
<organism evidence="1 2">
    <name type="scientific">Punica granatum</name>
    <name type="common">Pomegranate</name>
    <dbReference type="NCBI Taxonomy" id="22663"/>
    <lineage>
        <taxon>Eukaryota</taxon>
        <taxon>Viridiplantae</taxon>
        <taxon>Streptophyta</taxon>
        <taxon>Embryophyta</taxon>
        <taxon>Tracheophyta</taxon>
        <taxon>Spermatophyta</taxon>
        <taxon>Magnoliopsida</taxon>
        <taxon>eudicotyledons</taxon>
        <taxon>Gunneridae</taxon>
        <taxon>Pentapetalae</taxon>
        <taxon>rosids</taxon>
        <taxon>malvids</taxon>
        <taxon>Myrtales</taxon>
        <taxon>Lythraceae</taxon>
        <taxon>Punica</taxon>
    </lineage>
</organism>
<name>A0A2I0HJN7_PUNGR</name>
<evidence type="ECO:0000313" key="2">
    <source>
        <dbReference type="Proteomes" id="UP000233551"/>
    </source>
</evidence>
<gene>
    <name evidence="1" type="ORF">CRG98_047685</name>
</gene>
<comment type="caution">
    <text evidence="1">The sequence shown here is derived from an EMBL/GenBank/DDBJ whole genome shotgun (WGS) entry which is preliminary data.</text>
</comment>
<sequence>MMILIDSREDEQVAGSTIRSTRTTGSRVRLVWRHAGATVAADAFPALEFDIVTLLILDADM</sequence>
<accession>A0A2I0HJN7</accession>